<dbReference type="PANTHER" id="PTHR33845:SF1">
    <property type="entry name" value="C2H2-TYPE DOMAIN-CONTAINING PROTEIN"/>
    <property type="match status" value="1"/>
</dbReference>
<feature type="region of interest" description="Disordered" evidence="1">
    <location>
        <begin position="570"/>
        <end position="608"/>
    </location>
</feature>
<organism evidence="2 3">
    <name type="scientific">Daphnia magna</name>
    <dbReference type="NCBI Taxonomy" id="35525"/>
    <lineage>
        <taxon>Eukaryota</taxon>
        <taxon>Metazoa</taxon>
        <taxon>Ecdysozoa</taxon>
        <taxon>Arthropoda</taxon>
        <taxon>Crustacea</taxon>
        <taxon>Branchiopoda</taxon>
        <taxon>Diplostraca</taxon>
        <taxon>Cladocera</taxon>
        <taxon>Anomopoda</taxon>
        <taxon>Daphniidae</taxon>
        <taxon>Daphnia</taxon>
    </lineage>
</organism>
<feature type="compositionally biased region" description="Basic and acidic residues" evidence="1">
    <location>
        <begin position="779"/>
        <end position="789"/>
    </location>
</feature>
<dbReference type="AlphaFoldDB" id="A0A162EEX7"/>
<evidence type="ECO:0000313" key="3">
    <source>
        <dbReference type="Proteomes" id="UP000076858"/>
    </source>
</evidence>
<accession>A0A162EEX7</accession>
<proteinExistence type="predicted"/>
<keyword evidence="3" id="KW-1185">Reference proteome</keyword>
<evidence type="ECO:0000313" key="2">
    <source>
        <dbReference type="EMBL" id="KZS10000.1"/>
    </source>
</evidence>
<dbReference type="EMBL" id="LRGB01001924">
    <property type="protein sequence ID" value="KZS10000.1"/>
    <property type="molecule type" value="Genomic_DNA"/>
</dbReference>
<feature type="region of interest" description="Disordered" evidence="1">
    <location>
        <begin position="773"/>
        <end position="795"/>
    </location>
</feature>
<sequence>MCDKNGNVTISKDGFRKGKCDMQELLSGKTLTPTLRSVRRFRSVAVDSAITFILSSENVSFFSWGTKRWKVDGVEKIFPAVSRKTTRANMYCKYIATQEITEVNKVKRSSFFMIADTLTHSDAILRRAVDYVTGFLVNDSFAIIEKLITHFSGSATERQRLLVEMEVFKRYLTYGFNNGVVEKIPCTAHDIRYGLGEDRTAPENLCDSCRNLFCCFHYLKRKIDGSGFDAAQSAIKALIGCEEKAMLYMGHRMRVTNQQMSIQKIFDHMKDECVNNGKKLCVITLDYKMKLDPLYFREKTVDHYGKRGMSWHGSMVQYYTMENFEETSAPFLNKLYLDHIVDNENKQDKLAVISILEAVILVIRKHLPNINQIILQSDNAGCYQNTMLMLLIPYLSYAHGIEISRIIHTETQDGKSVLDAHFARSMQRIISWCKEGHNCVTPAQVVVALKANGGLHNCTSELVTLNRERLQKIEVEFAALDGQLKKYVGRANDVLFCFQDNVTGRYISTQTMPENFSSLPDFSLRVFQHSDQGQGKFVCVLPSERRCTTVQQTAFDEDSDEDITLEEEDSLPITQLDDAESINDTDQSISDVSDVEAEGTELNPPVEPEKVEGKVTGITVLTDNALTKRSAKWKKKTISSAVTTVDFLNRHKDMKTYAMKRALQLQDAGDIVFRSISDIADVSTDSYLPTQEDYLDPTFRCGWAKRPKVGQMYGTKYVEDYRSDIKSLYNSGEADKKNKKSPAQMLEILESRYPNEFCLPSENDIRTEINKLQTQKKSATRDNRPRGSKDDDEQTNFIKDLALSNPSLKPTAAVTALKARFAVVTLTDAQIKSKFSYYKAKANKNT</sequence>
<reference evidence="2 3" key="1">
    <citation type="submission" date="2016-03" db="EMBL/GenBank/DDBJ databases">
        <title>EvidentialGene: Evidence-directed Construction of Genes on Genomes.</title>
        <authorList>
            <person name="Gilbert D.G."/>
            <person name="Choi J.-H."/>
            <person name="Mockaitis K."/>
            <person name="Colbourne J."/>
            <person name="Pfrender M."/>
        </authorList>
    </citation>
    <scope>NUCLEOTIDE SEQUENCE [LARGE SCALE GENOMIC DNA]</scope>
    <source>
        <strain evidence="2 3">Xinb3</strain>
        <tissue evidence="2">Complete organism</tissue>
    </source>
</reference>
<dbReference type="Proteomes" id="UP000076858">
    <property type="component" value="Unassembled WGS sequence"/>
</dbReference>
<name>A0A162EEX7_9CRUS</name>
<evidence type="ECO:0000256" key="1">
    <source>
        <dbReference type="SAM" id="MobiDB-lite"/>
    </source>
</evidence>
<gene>
    <name evidence="2" type="ORF">APZ42_025640</name>
</gene>
<comment type="caution">
    <text evidence="2">The sequence shown here is derived from an EMBL/GenBank/DDBJ whole genome shotgun (WGS) entry which is preliminary data.</text>
</comment>
<dbReference type="PANTHER" id="PTHR33845">
    <property type="entry name" value="C2H2-TYPE DOMAIN-CONTAINING PROTEIN"/>
    <property type="match status" value="1"/>
</dbReference>
<protein>
    <submittedName>
        <fullName evidence="2">Uncharacterized protein</fullName>
    </submittedName>
</protein>
<dbReference type="STRING" id="35525.A0A162EEX7"/>